<sequence length="51" mass="5946">MATNSTVAISEPCDIVQRRKSVRFSRFEKVYPTHSSIEYDLDLAQRHFDSI</sequence>
<proteinExistence type="predicted"/>
<evidence type="ECO:0000313" key="2">
    <source>
        <dbReference type="Proteomes" id="UP000789525"/>
    </source>
</evidence>
<dbReference type="EMBL" id="CAJVPT010000188">
    <property type="protein sequence ID" value="CAG8440218.1"/>
    <property type="molecule type" value="Genomic_DNA"/>
</dbReference>
<dbReference type="Proteomes" id="UP000789525">
    <property type="component" value="Unassembled WGS sequence"/>
</dbReference>
<evidence type="ECO:0000313" key="1">
    <source>
        <dbReference type="EMBL" id="CAG8440218.1"/>
    </source>
</evidence>
<comment type="caution">
    <text evidence="1">The sequence shown here is derived from an EMBL/GenBank/DDBJ whole genome shotgun (WGS) entry which is preliminary data.</text>
</comment>
<organism evidence="1 2">
    <name type="scientific">Acaulospora colombiana</name>
    <dbReference type="NCBI Taxonomy" id="27376"/>
    <lineage>
        <taxon>Eukaryota</taxon>
        <taxon>Fungi</taxon>
        <taxon>Fungi incertae sedis</taxon>
        <taxon>Mucoromycota</taxon>
        <taxon>Glomeromycotina</taxon>
        <taxon>Glomeromycetes</taxon>
        <taxon>Diversisporales</taxon>
        <taxon>Acaulosporaceae</taxon>
        <taxon>Acaulospora</taxon>
    </lineage>
</organism>
<gene>
    <name evidence="1" type="ORF">ACOLOM_LOCUS172</name>
</gene>
<name>A0ACA9JWW3_9GLOM</name>
<protein>
    <submittedName>
        <fullName evidence="1">9059_t:CDS:1</fullName>
    </submittedName>
</protein>
<keyword evidence="2" id="KW-1185">Reference proteome</keyword>
<accession>A0ACA9JWW3</accession>
<reference evidence="1" key="1">
    <citation type="submission" date="2021-06" db="EMBL/GenBank/DDBJ databases">
        <authorList>
            <person name="Kallberg Y."/>
            <person name="Tangrot J."/>
            <person name="Rosling A."/>
        </authorList>
    </citation>
    <scope>NUCLEOTIDE SEQUENCE</scope>
    <source>
        <strain evidence="1">CL356</strain>
    </source>
</reference>